<dbReference type="Pfam" id="PF00078">
    <property type="entry name" value="RVT_1"/>
    <property type="match status" value="1"/>
</dbReference>
<dbReference type="SUPFAM" id="SSF56672">
    <property type="entry name" value="DNA/RNA polymerases"/>
    <property type="match status" value="1"/>
</dbReference>
<evidence type="ECO:0000313" key="2">
    <source>
        <dbReference type="Proteomes" id="UP000269396"/>
    </source>
</evidence>
<dbReference type="PROSITE" id="PS50878">
    <property type="entry name" value="RT_POL"/>
    <property type="match status" value="1"/>
</dbReference>
<name>A0A183NSG4_9TREM</name>
<dbReference type="STRING" id="31246.A0A183NSG4"/>
<reference evidence="1 2" key="1">
    <citation type="submission" date="2018-11" db="EMBL/GenBank/DDBJ databases">
        <authorList>
            <consortium name="Pathogen Informatics"/>
        </authorList>
    </citation>
    <scope>NUCLEOTIDE SEQUENCE [LARGE SCALE GENOMIC DNA]</scope>
    <source>
        <strain>Denwood</strain>
        <strain evidence="2">Zambia</strain>
    </source>
</reference>
<evidence type="ECO:0000313" key="1">
    <source>
        <dbReference type="EMBL" id="VDP26755.1"/>
    </source>
</evidence>
<dbReference type="AlphaFoldDB" id="A0A183NSG4"/>
<dbReference type="PANTHER" id="PTHR47027:SF25">
    <property type="entry name" value="REVERSE TRANSCRIPTASE DOMAIN-CONTAINING PROTEIN"/>
    <property type="match status" value="1"/>
</dbReference>
<dbReference type="CDD" id="cd01650">
    <property type="entry name" value="RT_nLTR_like"/>
    <property type="match status" value="1"/>
</dbReference>
<gene>
    <name evidence="1" type="ORF">SMTD_LOCUS5050</name>
</gene>
<dbReference type="InterPro" id="IPR043502">
    <property type="entry name" value="DNA/RNA_pol_sf"/>
</dbReference>
<protein>
    <submittedName>
        <fullName evidence="1">Uncharacterized protein</fullName>
    </submittedName>
</protein>
<dbReference type="PANTHER" id="PTHR47027">
    <property type="entry name" value="REVERSE TRANSCRIPTASE DOMAIN-CONTAINING PROTEIN"/>
    <property type="match status" value="1"/>
</dbReference>
<proteinExistence type="predicted"/>
<dbReference type="Proteomes" id="UP000269396">
    <property type="component" value="Unassembled WGS sequence"/>
</dbReference>
<dbReference type="EMBL" id="UZAL01026846">
    <property type="protein sequence ID" value="VDP26755.1"/>
    <property type="molecule type" value="Genomic_DNA"/>
</dbReference>
<feature type="non-terminal residue" evidence="1">
    <location>
        <position position="262"/>
    </location>
</feature>
<keyword evidence="2" id="KW-1185">Reference proteome</keyword>
<organism evidence="1 2">
    <name type="scientific">Schistosoma mattheei</name>
    <dbReference type="NCBI Taxonomy" id="31246"/>
    <lineage>
        <taxon>Eukaryota</taxon>
        <taxon>Metazoa</taxon>
        <taxon>Spiralia</taxon>
        <taxon>Lophotrochozoa</taxon>
        <taxon>Platyhelminthes</taxon>
        <taxon>Trematoda</taxon>
        <taxon>Digenea</taxon>
        <taxon>Strigeidida</taxon>
        <taxon>Schistosomatoidea</taxon>
        <taxon>Schistosomatidae</taxon>
        <taxon>Schistosoma</taxon>
    </lineage>
</organism>
<dbReference type="InterPro" id="IPR000477">
    <property type="entry name" value="RT_dom"/>
</dbReference>
<accession>A0A183NSG4</accession>
<sequence>MKWKEGHLIKILKKRNLSKCVNYRGITILSAPVKIFNRVLLNRMKDAVDAQLRYQQPGFRKHRSFTDQIATLRIIVEQSIEWNSSLYINFIDHEKAFDSVDRRTLWKLLRHYRVPEKIVNIIRNSYDELQCKVLHGGQLTDAFEVRTGVRQGCLLPHFLFLLVVDWIMKTSTSKGKHGIQWTAQNQLDDFDVADDLALLSRTHEQMQMKTASVAAVSASVGLSIHKRKSKVLKFKAENSNPTTLDGETLEDVESFTYLGSII</sequence>